<organism evidence="2 3">
    <name type="scientific">Solihabitans fulvus</name>
    <dbReference type="NCBI Taxonomy" id="1892852"/>
    <lineage>
        <taxon>Bacteria</taxon>
        <taxon>Bacillati</taxon>
        <taxon>Actinomycetota</taxon>
        <taxon>Actinomycetes</taxon>
        <taxon>Pseudonocardiales</taxon>
        <taxon>Pseudonocardiaceae</taxon>
        <taxon>Solihabitans</taxon>
    </lineage>
</organism>
<dbReference type="Pfam" id="PF24821">
    <property type="entry name" value="DUF7711"/>
    <property type="match status" value="1"/>
</dbReference>
<dbReference type="InterPro" id="IPR056128">
    <property type="entry name" value="DUF7711"/>
</dbReference>
<sequence length="210" mass="24359">MRYLRAVEKLRLLADACQRATRLPIEEPFLRAAYVFGEVLDGVEPIESVRVAFALDLPPDEVPWRSQPQGTAWLVDSLRLDKGGFTYWWRSRHEPVWNHAIRGPVRIWSLDGPDEAVLAALRDRRFADLPRITASPAELRWRTHAELDRALGQLRAVHQKYWDRDWRHEHRGLGRYPENPLWEAADGYLDLLENAHRLGEEQDADGLSAE</sequence>
<dbReference type="Proteomes" id="UP000323454">
    <property type="component" value="Unassembled WGS sequence"/>
</dbReference>
<comment type="caution">
    <text evidence="2">The sequence shown here is derived from an EMBL/GenBank/DDBJ whole genome shotgun (WGS) entry which is preliminary data.</text>
</comment>
<dbReference type="RefSeq" id="WP_149848167.1">
    <property type="nucleotide sequence ID" value="NZ_VUOB01000006.1"/>
</dbReference>
<accession>A0A5B2XRA2</accession>
<feature type="domain" description="DUF7711" evidence="1">
    <location>
        <begin position="1"/>
        <end position="196"/>
    </location>
</feature>
<reference evidence="2 3" key="2">
    <citation type="submission" date="2019-09" db="EMBL/GenBank/DDBJ databases">
        <authorList>
            <person name="Jin C."/>
        </authorList>
    </citation>
    <scope>NUCLEOTIDE SEQUENCE [LARGE SCALE GENOMIC DNA]</scope>
    <source>
        <strain evidence="2 3">AN110305</strain>
    </source>
</reference>
<evidence type="ECO:0000313" key="2">
    <source>
        <dbReference type="EMBL" id="KAA2265369.1"/>
    </source>
</evidence>
<name>A0A5B2XRA2_9PSEU</name>
<protein>
    <recommendedName>
        <fullName evidence="1">DUF7711 domain-containing protein</fullName>
    </recommendedName>
</protein>
<dbReference type="OrthoDB" id="3529973at2"/>
<reference evidence="2 3" key="1">
    <citation type="submission" date="2019-09" db="EMBL/GenBank/DDBJ databases">
        <title>Goodfellowia gen. nov., a new genus of the Pseudonocardineae related to Actinoalloteichus, containing Goodfellowia coeruleoviolacea gen. nov., comb. nov. gen. nov., comb. nov.</title>
        <authorList>
            <person name="Labeda D."/>
        </authorList>
    </citation>
    <scope>NUCLEOTIDE SEQUENCE [LARGE SCALE GENOMIC DNA]</scope>
    <source>
        <strain evidence="2 3">AN110305</strain>
    </source>
</reference>
<keyword evidence="3" id="KW-1185">Reference proteome</keyword>
<gene>
    <name evidence="2" type="ORF">F0L68_04695</name>
</gene>
<evidence type="ECO:0000313" key="3">
    <source>
        <dbReference type="Proteomes" id="UP000323454"/>
    </source>
</evidence>
<proteinExistence type="predicted"/>
<dbReference type="EMBL" id="VUOB01000006">
    <property type="protein sequence ID" value="KAA2265369.1"/>
    <property type="molecule type" value="Genomic_DNA"/>
</dbReference>
<evidence type="ECO:0000259" key="1">
    <source>
        <dbReference type="Pfam" id="PF24821"/>
    </source>
</evidence>
<dbReference type="AlphaFoldDB" id="A0A5B2XRA2"/>